<dbReference type="InterPro" id="IPR019734">
    <property type="entry name" value="TPR_rpt"/>
</dbReference>
<protein>
    <submittedName>
        <fullName evidence="1">Uncharacterized protein</fullName>
    </submittedName>
</protein>
<proteinExistence type="predicted"/>
<evidence type="ECO:0000313" key="1">
    <source>
        <dbReference type="EMBL" id="AZQ63221.1"/>
    </source>
</evidence>
<dbReference type="SUPFAM" id="SSF48452">
    <property type="entry name" value="TPR-like"/>
    <property type="match status" value="1"/>
</dbReference>
<evidence type="ECO:0000313" key="2">
    <source>
        <dbReference type="Proteomes" id="UP000267268"/>
    </source>
</evidence>
<name>A0A3Q9FP90_9BACT</name>
<accession>A0A3Q9FP90</accession>
<dbReference type="PANTHER" id="PTHR12558">
    <property type="entry name" value="CELL DIVISION CYCLE 16,23,27"/>
    <property type="match status" value="1"/>
</dbReference>
<organism evidence="1 2">
    <name type="scientific">Flammeovirga pectinis</name>
    <dbReference type="NCBI Taxonomy" id="2494373"/>
    <lineage>
        <taxon>Bacteria</taxon>
        <taxon>Pseudomonadati</taxon>
        <taxon>Bacteroidota</taxon>
        <taxon>Cytophagia</taxon>
        <taxon>Cytophagales</taxon>
        <taxon>Flammeovirgaceae</taxon>
        <taxon>Flammeovirga</taxon>
    </lineage>
</organism>
<dbReference type="InterPro" id="IPR011990">
    <property type="entry name" value="TPR-like_helical_dom_sf"/>
</dbReference>
<dbReference type="Proteomes" id="UP000267268">
    <property type="component" value="Chromosome 1"/>
</dbReference>
<dbReference type="Gene3D" id="1.25.40.10">
    <property type="entry name" value="Tetratricopeptide repeat domain"/>
    <property type="match status" value="3"/>
</dbReference>
<keyword evidence="2" id="KW-1185">Reference proteome</keyword>
<dbReference type="AlphaFoldDB" id="A0A3Q9FP90"/>
<dbReference type="SMART" id="SM00028">
    <property type="entry name" value="TPR"/>
    <property type="match status" value="8"/>
</dbReference>
<dbReference type="RefSeq" id="WP_126615503.1">
    <property type="nucleotide sequence ID" value="NZ_CP034562.1"/>
</dbReference>
<dbReference type="OrthoDB" id="976775at2"/>
<gene>
    <name evidence="1" type="ORF">EI427_13510</name>
</gene>
<sequence length="441" mass="51772">MTRILFYVLSITSILSFSTTENLFAQEDKSLDHYVQADELYKQKKFREAIDEYSLAISYDSLQENFYLKKARCQVVLNEFNNAIDTFVEGTRRFPENGFMNYQLARLYLRKDYFKEAIHYYDESFKYLSNPSQRITAKNQIIMMLFKEEEYDKIRPHIEDVLSVADNNYIALYYSAKLHNMNKEYNDAVVDIKKALNYVPSEKHSQTARFYYELGYAYYNLEEYEKLANVLSKANYGPYKKLVAKLTPEYKYWIALCYFQIYDFDKSTNLLFNALKQDQSNLKLHELQIKIAEVTSDKSEQIRKAYMMIDNLEDKQMKAKVYEDVANWQLSSEKFQEAVVSCDSALVLDPYNYLVKYTKAVALFKQDKTDESIVVLEDLVQYNGLDVKTKSKYYFTLGIAAMKENELDIAINSFKSAKLDKTFKVAADDILNYLTSKGDSM</sequence>
<dbReference type="PANTHER" id="PTHR12558:SF13">
    <property type="entry name" value="CELL DIVISION CYCLE PROTEIN 27 HOMOLOG"/>
    <property type="match status" value="1"/>
</dbReference>
<dbReference type="Pfam" id="PF13181">
    <property type="entry name" value="TPR_8"/>
    <property type="match status" value="1"/>
</dbReference>
<reference evidence="1 2" key="1">
    <citation type="submission" date="2018-12" db="EMBL/GenBank/DDBJ databases">
        <title>Flammeovirga pectinis sp. nov., isolated from the gut of the Korean scallop, Patinopecten yessoensis.</title>
        <authorList>
            <person name="Bae J.-W."/>
            <person name="Jeong Y.-S."/>
            <person name="Kang W."/>
        </authorList>
    </citation>
    <scope>NUCLEOTIDE SEQUENCE [LARGE SCALE GENOMIC DNA]</scope>
    <source>
        <strain evidence="1 2">L12M1</strain>
    </source>
</reference>
<dbReference type="KEGG" id="fll:EI427_13510"/>
<dbReference type="EMBL" id="CP034562">
    <property type="protein sequence ID" value="AZQ63221.1"/>
    <property type="molecule type" value="Genomic_DNA"/>
</dbReference>